<protein>
    <submittedName>
        <fullName evidence="1">Uncharacterized protein</fullName>
    </submittedName>
</protein>
<organism evidence="1 2">
    <name type="scientific">Falsiruegeria litorea</name>
    <dbReference type="NCBI Taxonomy" id="1280831"/>
    <lineage>
        <taxon>Bacteria</taxon>
        <taxon>Pseudomonadati</taxon>
        <taxon>Pseudomonadota</taxon>
        <taxon>Alphaproteobacteria</taxon>
        <taxon>Rhodobacterales</taxon>
        <taxon>Roseobacteraceae</taxon>
        <taxon>Falsiruegeria</taxon>
    </lineage>
</organism>
<comment type="caution">
    <text evidence="1">The sequence shown here is derived from an EMBL/GenBank/DDBJ whole genome shotgun (WGS) entry which is preliminary data.</text>
</comment>
<name>A0ABS5WLM4_9RHOB</name>
<reference evidence="1 2" key="1">
    <citation type="submission" date="2021-05" db="EMBL/GenBank/DDBJ databases">
        <title>Draft genomes of marine bacteria isolated from model chitin particles.</title>
        <authorList>
            <person name="Datta M.S."/>
            <person name="Schwartzman J.A."/>
            <person name="Cordero O."/>
        </authorList>
    </citation>
    <scope>NUCLEOTIDE SEQUENCE [LARGE SCALE GENOMIC DNA]</scope>
    <source>
        <strain evidence="1 2">4E07</strain>
    </source>
</reference>
<accession>A0ABS5WLM4</accession>
<dbReference type="Proteomes" id="UP000763802">
    <property type="component" value="Unassembled WGS sequence"/>
</dbReference>
<proteinExistence type="predicted"/>
<gene>
    <name evidence="1" type="ORF">KL867_02565</name>
</gene>
<dbReference type="EMBL" id="JAHHDY010000004">
    <property type="protein sequence ID" value="MBT3139922.1"/>
    <property type="molecule type" value="Genomic_DNA"/>
</dbReference>
<evidence type="ECO:0000313" key="2">
    <source>
        <dbReference type="Proteomes" id="UP000763802"/>
    </source>
</evidence>
<evidence type="ECO:0000313" key="1">
    <source>
        <dbReference type="EMBL" id="MBT3139922.1"/>
    </source>
</evidence>
<sequence length="120" mass="13369">MFDLIPPAHGELQDFLQFHSEALQSASLLLGGKPAVKATSALIDDISSAPVLTRRLQQSLVRLHELLSLEHVHDFNRPESAYFADFDPAAPYVEDLCLLAEAFQDILFRISDRLDLPRAA</sequence>
<dbReference type="RefSeq" id="WP_215193573.1">
    <property type="nucleotide sequence ID" value="NZ_JAHHDY010000004.1"/>
</dbReference>
<keyword evidence="2" id="KW-1185">Reference proteome</keyword>